<dbReference type="RefSeq" id="WP_005301570.1">
    <property type="nucleotide sequence ID" value="NZ_JDWD01000122.1"/>
</dbReference>
<feature type="transmembrane region" description="Helical" evidence="1">
    <location>
        <begin position="155"/>
        <end position="182"/>
    </location>
</feature>
<keyword evidence="1" id="KW-0812">Transmembrane</keyword>
<evidence type="ECO:0000313" key="2">
    <source>
        <dbReference type="EMBL" id="EKB28267.1"/>
    </source>
</evidence>
<reference evidence="2 3" key="1">
    <citation type="submission" date="2012-06" db="EMBL/GenBank/DDBJ databases">
        <title>The Genome Sequence of Aeromonas hydrophila SSU.</title>
        <authorList>
            <consortium name="The Broad Institute Genome Sequencing Platform"/>
            <person name="Earl A."/>
            <person name="Ward D."/>
            <person name="Feldgarden M."/>
            <person name="Gevers D."/>
            <person name="Chopra A."/>
            <person name="Walker B."/>
            <person name="Young S.K."/>
            <person name="Zeng Q."/>
            <person name="Gargeya S."/>
            <person name="Fitzgerald M."/>
            <person name="Haas B."/>
            <person name="Abouelleil A."/>
            <person name="Alvarado L."/>
            <person name="Arachchi H.M."/>
            <person name="Berlin A.M."/>
            <person name="Chapman S.B."/>
            <person name="Goldberg J."/>
            <person name="Griggs A."/>
            <person name="Gujja S."/>
            <person name="Hansen M."/>
            <person name="Howarth C."/>
            <person name="Imamovic A."/>
            <person name="Larimer J."/>
            <person name="McCowan C."/>
            <person name="Montmayeur A."/>
            <person name="Murphy C."/>
            <person name="Neiman D."/>
            <person name="Pearson M."/>
            <person name="Priest M."/>
            <person name="Roberts A."/>
            <person name="Saif S."/>
            <person name="Shea T."/>
            <person name="Sisk P."/>
            <person name="Sykes S."/>
            <person name="Wortman J."/>
            <person name="Nusbaum C."/>
            <person name="Birren B."/>
        </authorList>
    </citation>
    <scope>NUCLEOTIDE SEQUENCE [LARGE SCALE GENOMIC DNA]</scope>
    <source>
        <strain evidence="2 3">SSU</strain>
    </source>
</reference>
<dbReference type="AlphaFoldDB" id="K1JK52"/>
<organism evidence="2 3">
    <name type="scientific">Aeromonas dhakensis</name>
    <dbReference type="NCBI Taxonomy" id="196024"/>
    <lineage>
        <taxon>Bacteria</taxon>
        <taxon>Pseudomonadati</taxon>
        <taxon>Pseudomonadota</taxon>
        <taxon>Gammaproteobacteria</taxon>
        <taxon>Aeromonadales</taxon>
        <taxon>Aeromonadaceae</taxon>
        <taxon>Aeromonas</taxon>
    </lineage>
</organism>
<name>K1JK52_9GAMM</name>
<sequence>MFNPFSMLSFFYTVAKDSPDPVNVQYEPPSPNLLPSELHKKTKTDGFFTAQLWIENLSNRVLDDVRINLTAPISYDPIVRTSKSHGNIEYRYASQTMELVVDKIDPRESVRITFFPAVDRVDDFNKPQILVEGKELSKLMETLGFYKKYPSYARAYVASIFAATFGVVAAIGSVGFAGYVILQDNEYLFPNSDAVLMRQASERMKGYGCPQRVEAVTNDLKWQVMSTFGYPATILKMNAVDSEEELWKKEKIVFIDCGS</sequence>
<proteinExistence type="predicted"/>
<gene>
    <name evidence="2" type="ORF">HMPREF1171_01501</name>
</gene>
<keyword evidence="1" id="KW-1133">Transmembrane helix</keyword>
<dbReference type="HOGENOM" id="CLU_1072128_0_0_6"/>
<protein>
    <submittedName>
        <fullName evidence="2">Uncharacterized protein</fullName>
    </submittedName>
</protein>
<evidence type="ECO:0000313" key="3">
    <source>
        <dbReference type="Proteomes" id="UP000005149"/>
    </source>
</evidence>
<accession>K1JK52</accession>
<comment type="caution">
    <text evidence="2">The sequence shown here is derived from an EMBL/GenBank/DDBJ whole genome shotgun (WGS) entry which is preliminary data.</text>
</comment>
<dbReference type="EMBL" id="AGWR01000014">
    <property type="protein sequence ID" value="EKB28267.1"/>
    <property type="molecule type" value="Genomic_DNA"/>
</dbReference>
<keyword evidence="1" id="KW-0472">Membrane</keyword>
<dbReference type="Proteomes" id="UP000005149">
    <property type="component" value="Unassembled WGS sequence"/>
</dbReference>
<keyword evidence="3" id="KW-1185">Reference proteome</keyword>
<evidence type="ECO:0000256" key="1">
    <source>
        <dbReference type="SAM" id="Phobius"/>
    </source>
</evidence>